<dbReference type="Gene3D" id="2.130.10.10">
    <property type="entry name" value="YVTN repeat-like/Quinoprotein amine dehydrogenase"/>
    <property type="match status" value="2"/>
</dbReference>
<evidence type="ECO:0000313" key="7">
    <source>
        <dbReference type="Proteomes" id="UP000703269"/>
    </source>
</evidence>
<feature type="repeat" description="WD" evidence="4">
    <location>
        <begin position="94"/>
        <end position="137"/>
    </location>
</feature>
<comment type="similarity">
    <text evidence="3">Belongs to the THOC3 family.</text>
</comment>
<dbReference type="AlphaFoldDB" id="A0A9P3FXT8"/>
<dbReference type="GO" id="GO:0006406">
    <property type="term" value="P:mRNA export from nucleus"/>
    <property type="evidence" value="ECO:0007669"/>
    <property type="project" value="InterPro"/>
</dbReference>
<dbReference type="PROSITE" id="PS00678">
    <property type="entry name" value="WD_REPEATS_1"/>
    <property type="match status" value="1"/>
</dbReference>
<feature type="region of interest" description="Disordered" evidence="5">
    <location>
        <begin position="1"/>
        <end position="30"/>
    </location>
</feature>
<feature type="compositionally biased region" description="Pro residues" evidence="5">
    <location>
        <begin position="15"/>
        <end position="26"/>
    </location>
</feature>
<evidence type="ECO:0000256" key="3">
    <source>
        <dbReference type="ARBA" id="ARBA00046343"/>
    </source>
</evidence>
<protein>
    <submittedName>
        <fullName evidence="6">WD40 repeat-like protein</fullName>
    </submittedName>
</protein>
<organism evidence="6 7">
    <name type="scientific">Phanerochaete sordida</name>
    <dbReference type="NCBI Taxonomy" id="48140"/>
    <lineage>
        <taxon>Eukaryota</taxon>
        <taxon>Fungi</taxon>
        <taxon>Dikarya</taxon>
        <taxon>Basidiomycota</taxon>
        <taxon>Agaricomycotina</taxon>
        <taxon>Agaricomycetes</taxon>
        <taxon>Polyporales</taxon>
        <taxon>Phanerochaetaceae</taxon>
        <taxon>Phanerochaete</taxon>
    </lineage>
</organism>
<evidence type="ECO:0000256" key="1">
    <source>
        <dbReference type="ARBA" id="ARBA00022574"/>
    </source>
</evidence>
<comment type="caution">
    <text evidence="6">The sequence shown here is derived from an EMBL/GenBank/DDBJ whole genome shotgun (WGS) entry which is preliminary data.</text>
</comment>
<proteinExistence type="inferred from homology"/>
<dbReference type="InterPro" id="IPR040132">
    <property type="entry name" value="Tex1/THOC3"/>
</dbReference>
<dbReference type="InterPro" id="IPR019775">
    <property type="entry name" value="WD40_repeat_CS"/>
</dbReference>
<dbReference type="InterPro" id="IPR001680">
    <property type="entry name" value="WD40_rpt"/>
</dbReference>
<gene>
    <name evidence="6" type="ORF">PsYK624_006370</name>
</gene>
<evidence type="ECO:0000313" key="6">
    <source>
        <dbReference type="EMBL" id="GJE84561.1"/>
    </source>
</evidence>
<evidence type="ECO:0000256" key="4">
    <source>
        <dbReference type="PROSITE-ProRule" id="PRU00221"/>
    </source>
</evidence>
<name>A0A9P3FXT8_9APHY</name>
<dbReference type="SMART" id="SM00320">
    <property type="entry name" value="WD40"/>
    <property type="match status" value="4"/>
</dbReference>
<sequence>MSHGTAKTKEEDEIPPPQRPPSPPPHLSFAARGIHPPTFSAFKPRDIRITSSKGMEHIAWNCDGRRLGAVGIDKLVRVWTPEKSMDFRAATIFSGGHTEEVDYISWNPTHPDLFCSSSQKDKRIVFWDARQSRYVQQVSLKYTTPSTTVYSPDGKTLLYTTPVRHVWVLKHNKKDDGKEAWESVKSDTLIASNAQFSHNGDYIVLNNSAEHTLRVVDFPAMKVVHSTPAHVNGCVATALDPRGRYLASAGHDSIVNMFDLSEWICARTITAADHAITGLSFSHDGEFLALSTQGPYIDICATETGEPLHRVPTLGASPTVQWHPSKYVMAYCGPLTPSGTAWISLFGPGMSIY</sequence>
<dbReference type="InterPro" id="IPR036322">
    <property type="entry name" value="WD40_repeat_dom_sf"/>
</dbReference>
<evidence type="ECO:0000256" key="5">
    <source>
        <dbReference type="SAM" id="MobiDB-lite"/>
    </source>
</evidence>
<dbReference type="EMBL" id="BPQB01000001">
    <property type="protein sequence ID" value="GJE84561.1"/>
    <property type="molecule type" value="Genomic_DNA"/>
</dbReference>
<dbReference type="PANTHER" id="PTHR22839">
    <property type="entry name" value="THO COMPLEX SUBUNIT 3 THO3"/>
    <property type="match status" value="1"/>
</dbReference>
<evidence type="ECO:0000256" key="2">
    <source>
        <dbReference type="ARBA" id="ARBA00022737"/>
    </source>
</evidence>
<dbReference type="InterPro" id="IPR015943">
    <property type="entry name" value="WD40/YVTN_repeat-like_dom_sf"/>
</dbReference>
<dbReference type="Pfam" id="PF00400">
    <property type="entry name" value="WD40"/>
    <property type="match status" value="2"/>
</dbReference>
<keyword evidence="2" id="KW-0677">Repeat</keyword>
<dbReference type="PANTHER" id="PTHR22839:SF0">
    <property type="entry name" value="THO COMPLEX SUBUNIT 3"/>
    <property type="match status" value="1"/>
</dbReference>
<accession>A0A9P3FXT8</accession>
<keyword evidence="1 4" id="KW-0853">WD repeat</keyword>
<dbReference type="OrthoDB" id="340259at2759"/>
<dbReference type="SUPFAM" id="SSF50978">
    <property type="entry name" value="WD40 repeat-like"/>
    <property type="match status" value="1"/>
</dbReference>
<reference evidence="6 7" key="1">
    <citation type="submission" date="2021-08" db="EMBL/GenBank/DDBJ databases">
        <title>Draft Genome Sequence of Phanerochaete sordida strain YK-624.</title>
        <authorList>
            <person name="Mori T."/>
            <person name="Dohra H."/>
            <person name="Suzuki T."/>
            <person name="Kawagishi H."/>
            <person name="Hirai H."/>
        </authorList>
    </citation>
    <scope>NUCLEOTIDE SEQUENCE [LARGE SCALE GENOMIC DNA]</scope>
    <source>
        <strain evidence="6 7">YK-624</strain>
    </source>
</reference>
<keyword evidence="7" id="KW-1185">Reference proteome</keyword>
<dbReference type="PROSITE" id="PS50082">
    <property type="entry name" value="WD_REPEATS_2"/>
    <property type="match status" value="1"/>
</dbReference>
<dbReference type="GO" id="GO:0000445">
    <property type="term" value="C:THO complex part of transcription export complex"/>
    <property type="evidence" value="ECO:0007669"/>
    <property type="project" value="TreeGrafter"/>
</dbReference>
<dbReference type="Proteomes" id="UP000703269">
    <property type="component" value="Unassembled WGS sequence"/>
</dbReference>